<feature type="signal peptide" evidence="1">
    <location>
        <begin position="1"/>
        <end position="24"/>
    </location>
</feature>
<evidence type="ECO:0000313" key="3">
    <source>
        <dbReference type="Proteomes" id="UP001216253"/>
    </source>
</evidence>
<protein>
    <submittedName>
        <fullName evidence="2">Uncharacterized protein</fullName>
    </submittedName>
</protein>
<reference evidence="2 3" key="1">
    <citation type="submission" date="2023-03" db="EMBL/GenBank/DDBJ databases">
        <title>NovoSphingobium album sp. nov. isolated from polycyclic aromatic hydrocarbons- and heavy-metal polluted soil.</title>
        <authorList>
            <person name="Liu Z."/>
            <person name="Wang K."/>
        </authorList>
    </citation>
    <scope>NUCLEOTIDE SEQUENCE [LARGE SCALE GENOMIC DNA]</scope>
    <source>
        <strain evidence="2 3">H3SJ31-1</strain>
    </source>
</reference>
<proteinExistence type="predicted"/>
<evidence type="ECO:0000313" key="2">
    <source>
        <dbReference type="EMBL" id="MDE8653013.1"/>
    </source>
</evidence>
<dbReference type="Proteomes" id="UP001216253">
    <property type="component" value="Unassembled WGS sequence"/>
</dbReference>
<dbReference type="RefSeq" id="WP_275229118.1">
    <property type="nucleotide sequence ID" value="NZ_JARESE010000050.1"/>
</dbReference>
<gene>
    <name evidence="2" type="ORF">PYV00_15000</name>
</gene>
<dbReference type="EMBL" id="JARESE010000050">
    <property type="protein sequence ID" value="MDE8653013.1"/>
    <property type="molecule type" value="Genomic_DNA"/>
</dbReference>
<evidence type="ECO:0000256" key="1">
    <source>
        <dbReference type="SAM" id="SignalP"/>
    </source>
</evidence>
<name>A0ABT5WSJ7_9SPHN</name>
<comment type="caution">
    <text evidence="2">The sequence shown here is derived from an EMBL/GenBank/DDBJ whole genome shotgun (WGS) entry which is preliminary data.</text>
</comment>
<accession>A0ABT5WSJ7</accession>
<dbReference type="PROSITE" id="PS51257">
    <property type="entry name" value="PROKAR_LIPOPROTEIN"/>
    <property type="match status" value="1"/>
</dbReference>
<feature type="chain" id="PRO_5045368775" evidence="1">
    <location>
        <begin position="25"/>
        <end position="186"/>
    </location>
</feature>
<sequence length="186" mass="18484">MRNSSRYLLAAAGVALLGAGVAQAATAGCHTTQVALPDGAVAQVRYTGDIAPKVAVLPADAMTLADFDPLFMPMPAAFARMQQFAAMMDQQAQAMLQQAAAGGAAAPGLVMAGNLPQGAHFSYVSTTTDASGCTRTVSYNSDGSGAAPKMTQAASDGCDAANPGGAAIPAKVEASGSVRAMSGQKT</sequence>
<keyword evidence="3" id="KW-1185">Reference proteome</keyword>
<keyword evidence="1" id="KW-0732">Signal</keyword>
<organism evidence="2 3">
    <name type="scientific">Novosphingobium album</name>
    <name type="common">ex Liu et al. 2023</name>
    <dbReference type="NCBI Taxonomy" id="3031130"/>
    <lineage>
        <taxon>Bacteria</taxon>
        <taxon>Pseudomonadati</taxon>
        <taxon>Pseudomonadota</taxon>
        <taxon>Alphaproteobacteria</taxon>
        <taxon>Sphingomonadales</taxon>
        <taxon>Sphingomonadaceae</taxon>
        <taxon>Novosphingobium</taxon>
    </lineage>
</organism>